<dbReference type="InterPro" id="IPR028364">
    <property type="entry name" value="Ribosomal_uL1/biogenesis"/>
</dbReference>
<comment type="function">
    <text evidence="6">This protein binds directly to 23S ribosomal RNA.</text>
</comment>
<dbReference type="EMBL" id="JXTB01000029">
    <property type="protein sequence ID" value="PON74303.1"/>
    <property type="molecule type" value="Genomic_DNA"/>
</dbReference>
<protein>
    <recommendedName>
        <fullName evidence="7">Ribosomal protein</fullName>
    </recommendedName>
</protein>
<dbReference type="AlphaFoldDB" id="A0A2P5DM05"/>
<gene>
    <name evidence="8" type="ORF">PanWU01x14_051350</name>
</gene>
<dbReference type="InterPro" id="IPR023674">
    <property type="entry name" value="Ribosomal_uL1-like"/>
</dbReference>
<dbReference type="GO" id="GO:0019843">
    <property type="term" value="F:rRNA binding"/>
    <property type="evidence" value="ECO:0007669"/>
    <property type="project" value="UniProtKB-KW"/>
</dbReference>
<evidence type="ECO:0000256" key="4">
    <source>
        <dbReference type="ARBA" id="ARBA00022980"/>
    </source>
</evidence>
<dbReference type="PANTHER" id="PTHR36427">
    <property type="entry name" value="54S RIBOSOMAL PROTEIN L1, MITOCHONDRIAL"/>
    <property type="match status" value="1"/>
</dbReference>
<dbReference type="OrthoDB" id="1747252at2759"/>
<dbReference type="InterPro" id="IPR016095">
    <property type="entry name" value="Ribosomal_uL1_3-a/b-sand"/>
</dbReference>
<dbReference type="Proteomes" id="UP000237105">
    <property type="component" value="Unassembled WGS sequence"/>
</dbReference>
<evidence type="ECO:0000256" key="7">
    <source>
        <dbReference type="RuleBase" id="RU000659"/>
    </source>
</evidence>
<name>A0A2P5DM05_PARAD</name>
<dbReference type="HAMAP" id="MF_01318_B">
    <property type="entry name" value="Ribosomal_uL1_B"/>
    <property type="match status" value="1"/>
</dbReference>
<keyword evidence="4 7" id="KW-0689">Ribosomal protein</keyword>
<dbReference type="SUPFAM" id="SSF56808">
    <property type="entry name" value="Ribosomal protein L1"/>
    <property type="match status" value="1"/>
</dbReference>
<dbReference type="Pfam" id="PF00687">
    <property type="entry name" value="Ribosomal_L1"/>
    <property type="match status" value="1"/>
</dbReference>
<dbReference type="STRING" id="3476.A0A2P5DM05"/>
<dbReference type="InterPro" id="IPR023673">
    <property type="entry name" value="Ribosomal_uL1_CS"/>
</dbReference>
<dbReference type="PROSITE" id="PS01199">
    <property type="entry name" value="RIBOSOMAL_L1"/>
    <property type="match status" value="1"/>
</dbReference>
<keyword evidence="9" id="KW-1185">Reference proteome</keyword>
<sequence>MATCTATATTTPSSLMLSYAASSVHPQEITPSLLSFKPKPLSSRTFCLYPLVLRRGERRSCKWVDGYSQSESSPGQYPLVVAAVAAEAEVAEAVEEKVEGEEGAVGSATVAPPKPKKGKAALLLKRDRVFITAVGFQYQKILPILLDKTRSKRFLEIQKLRENKQEYDVKTAIALMKQMASTKFVETAESHFRLNIDPKYNDQQLRATVNLPKGTGQTVKVAVLTQGEKFDEAKNAGADLVGGEDLIEQIKRGFMEFDKLIASPDMMPKVASLGKILGPRGLMPNPKAGTVTPNIPLAIAEFKQGKVEYRADKTGIVHLPFGKVDFSEEDLIVNLLAAVKSIEANKPSGAKGVYWKSAHVCSSMGPSIRLNIREMLDYKLPSNV</sequence>
<organism evidence="8 9">
    <name type="scientific">Parasponia andersonii</name>
    <name type="common">Sponia andersonii</name>
    <dbReference type="NCBI Taxonomy" id="3476"/>
    <lineage>
        <taxon>Eukaryota</taxon>
        <taxon>Viridiplantae</taxon>
        <taxon>Streptophyta</taxon>
        <taxon>Embryophyta</taxon>
        <taxon>Tracheophyta</taxon>
        <taxon>Spermatophyta</taxon>
        <taxon>Magnoliopsida</taxon>
        <taxon>eudicotyledons</taxon>
        <taxon>Gunneridae</taxon>
        <taxon>Pentapetalae</taxon>
        <taxon>rosids</taxon>
        <taxon>fabids</taxon>
        <taxon>Rosales</taxon>
        <taxon>Cannabaceae</taxon>
        <taxon>Parasponia</taxon>
    </lineage>
</organism>
<evidence type="ECO:0000313" key="8">
    <source>
        <dbReference type="EMBL" id="PON74303.1"/>
    </source>
</evidence>
<keyword evidence="3" id="KW-0694">RNA-binding</keyword>
<keyword evidence="2" id="KW-0699">rRNA-binding</keyword>
<dbReference type="CDD" id="cd00403">
    <property type="entry name" value="Ribosomal_L1"/>
    <property type="match status" value="1"/>
</dbReference>
<dbReference type="InterPro" id="IPR005878">
    <property type="entry name" value="Ribosom_uL1_bac-type"/>
</dbReference>
<dbReference type="NCBIfam" id="TIGR01169">
    <property type="entry name" value="rplA_bact"/>
    <property type="match status" value="1"/>
</dbReference>
<keyword evidence="5 7" id="KW-0687">Ribonucleoprotein</keyword>
<dbReference type="PANTHER" id="PTHR36427:SF3">
    <property type="entry name" value="LARGE RIBOSOMAL SUBUNIT PROTEIN UL1M"/>
    <property type="match status" value="1"/>
</dbReference>
<dbReference type="GO" id="GO:0003735">
    <property type="term" value="F:structural constituent of ribosome"/>
    <property type="evidence" value="ECO:0007669"/>
    <property type="project" value="InterPro"/>
</dbReference>
<evidence type="ECO:0000256" key="3">
    <source>
        <dbReference type="ARBA" id="ARBA00022884"/>
    </source>
</evidence>
<comment type="similarity">
    <text evidence="1 7">Belongs to the universal ribosomal protein uL1 family.</text>
</comment>
<proteinExistence type="inferred from homology"/>
<dbReference type="FunFam" id="3.40.50.790:FF:000001">
    <property type="entry name" value="50S ribosomal protein L1"/>
    <property type="match status" value="1"/>
</dbReference>
<comment type="caution">
    <text evidence="8">The sequence shown here is derived from an EMBL/GenBank/DDBJ whole genome shotgun (WGS) entry which is preliminary data.</text>
</comment>
<dbReference type="Gene3D" id="3.30.190.20">
    <property type="match status" value="1"/>
</dbReference>
<evidence type="ECO:0000256" key="6">
    <source>
        <dbReference type="ARBA" id="ARBA00057875"/>
    </source>
</evidence>
<reference evidence="9" key="1">
    <citation type="submission" date="2016-06" db="EMBL/GenBank/DDBJ databases">
        <title>Parallel loss of symbiosis genes in relatives of nitrogen-fixing non-legume Parasponia.</title>
        <authorList>
            <person name="Van Velzen R."/>
            <person name="Holmer R."/>
            <person name="Bu F."/>
            <person name="Rutten L."/>
            <person name="Van Zeijl A."/>
            <person name="Liu W."/>
            <person name="Santuari L."/>
            <person name="Cao Q."/>
            <person name="Sharma T."/>
            <person name="Shen D."/>
            <person name="Roswanjaya Y."/>
            <person name="Wardhani T."/>
            <person name="Kalhor M.S."/>
            <person name="Jansen J."/>
            <person name="Van den Hoogen J."/>
            <person name="Gungor B."/>
            <person name="Hartog M."/>
            <person name="Hontelez J."/>
            <person name="Verver J."/>
            <person name="Yang W.-C."/>
            <person name="Schijlen E."/>
            <person name="Repin R."/>
            <person name="Schilthuizen M."/>
            <person name="Schranz E."/>
            <person name="Heidstra R."/>
            <person name="Miyata K."/>
            <person name="Fedorova E."/>
            <person name="Kohlen W."/>
            <person name="Bisseling T."/>
            <person name="Smit S."/>
            <person name="Geurts R."/>
        </authorList>
    </citation>
    <scope>NUCLEOTIDE SEQUENCE [LARGE SCALE GENOMIC DNA]</scope>
    <source>
        <strain evidence="9">cv. WU1-14</strain>
    </source>
</reference>
<dbReference type="GO" id="GO:0006412">
    <property type="term" value="P:translation"/>
    <property type="evidence" value="ECO:0007669"/>
    <property type="project" value="InterPro"/>
</dbReference>
<dbReference type="Gene3D" id="3.40.50.790">
    <property type="match status" value="1"/>
</dbReference>
<evidence type="ECO:0000313" key="9">
    <source>
        <dbReference type="Proteomes" id="UP000237105"/>
    </source>
</evidence>
<evidence type="ECO:0000256" key="2">
    <source>
        <dbReference type="ARBA" id="ARBA00022730"/>
    </source>
</evidence>
<evidence type="ECO:0000256" key="1">
    <source>
        <dbReference type="ARBA" id="ARBA00010531"/>
    </source>
</evidence>
<evidence type="ECO:0000256" key="5">
    <source>
        <dbReference type="ARBA" id="ARBA00023274"/>
    </source>
</evidence>
<accession>A0A2P5DM05</accession>
<dbReference type="GO" id="GO:0015934">
    <property type="term" value="C:large ribosomal subunit"/>
    <property type="evidence" value="ECO:0007669"/>
    <property type="project" value="InterPro"/>
</dbReference>